<dbReference type="Proteomes" id="UP000597338">
    <property type="component" value="Unassembled WGS sequence"/>
</dbReference>
<comment type="caution">
    <text evidence="2">The sequence shown here is derived from an EMBL/GenBank/DDBJ whole genome shotgun (WGS) entry which is preliminary data.</text>
</comment>
<evidence type="ECO:0000313" key="2">
    <source>
        <dbReference type="EMBL" id="GGC18080.1"/>
    </source>
</evidence>
<name>A0ABQ1L4L3_9SPHI</name>
<feature type="domain" description="DUF5615" evidence="1">
    <location>
        <begin position="1"/>
        <end position="108"/>
    </location>
</feature>
<dbReference type="RefSeq" id="WP_188747497.1">
    <property type="nucleotide sequence ID" value="NZ_BMIK01000001.1"/>
</dbReference>
<dbReference type="EMBL" id="BMIK01000001">
    <property type="protein sequence ID" value="GGC18080.1"/>
    <property type="molecule type" value="Genomic_DNA"/>
</dbReference>
<dbReference type="InterPro" id="IPR041049">
    <property type="entry name" value="DUF5615"/>
</dbReference>
<gene>
    <name evidence="2" type="ORF">GCM10011386_07540</name>
</gene>
<reference evidence="3" key="1">
    <citation type="journal article" date="2019" name="Int. J. Syst. Evol. Microbiol.">
        <title>The Global Catalogue of Microorganisms (GCM) 10K type strain sequencing project: providing services to taxonomists for standard genome sequencing and annotation.</title>
        <authorList>
            <consortium name="The Broad Institute Genomics Platform"/>
            <consortium name="The Broad Institute Genome Sequencing Center for Infectious Disease"/>
            <person name="Wu L."/>
            <person name="Ma J."/>
        </authorList>
    </citation>
    <scope>NUCLEOTIDE SEQUENCE [LARGE SCALE GENOMIC DNA]</scope>
    <source>
        <strain evidence="3">CGMCC 1.15342</strain>
    </source>
</reference>
<accession>A0ABQ1L4L3</accession>
<evidence type="ECO:0000259" key="1">
    <source>
        <dbReference type="Pfam" id="PF18480"/>
    </source>
</evidence>
<sequence>MKFLANENFPLPSTKLLRELGFDVKSIAEEMFGISDNEVVAVAQNEQRIILTFDSDYGEIIYRYGLDNPPSVIYFRDKGLEPLFAGRMLQHLMNNTGISFENAFTVVEANNIRQRQYKNSNGYAT</sequence>
<evidence type="ECO:0000313" key="3">
    <source>
        <dbReference type="Proteomes" id="UP000597338"/>
    </source>
</evidence>
<keyword evidence="3" id="KW-1185">Reference proteome</keyword>
<dbReference type="Pfam" id="PF18480">
    <property type="entry name" value="DUF5615"/>
    <property type="match status" value="1"/>
</dbReference>
<protein>
    <recommendedName>
        <fullName evidence="1">DUF5615 domain-containing protein</fullName>
    </recommendedName>
</protein>
<proteinExistence type="predicted"/>
<organism evidence="2 3">
    <name type="scientific">Parapedobacter defluvii</name>
    <dbReference type="NCBI Taxonomy" id="2045106"/>
    <lineage>
        <taxon>Bacteria</taxon>
        <taxon>Pseudomonadati</taxon>
        <taxon>Bacteroidota</taxon>
        <taxon>Sphingobacteriia</taxon>
        <taxon>Sphingobacteriales</taxon>
        <taxon>Sphingobacteriaceae</taxon>
        <taxon>Parapedobacter</taxon>
    </lineage>
</organism>